<evidence type="ECO:0000256" key="1">
    <source>
        <dbReference type="SAM" id="MobiDB-lite"/>
    </source>
</evidence>
<dbReference type="InterPro" id="IPR036104">
    <property type="entry name" value="BFN_sf"/>
</dbReference>
<evidence type="ECO:0000313" key="3">
    <source>
        <dbReference type="EMBL" id="GAF95372.1"/>
    </source>
</evidence>
<organism evidence="3">
    <name type="scientific">marine sediment metagenome</name>
    <dbReference type="NCBI Taxonomy" id="412755"/>
    <lineage>
        <taxon>unclassified sequences</taxon>
        <taxon>metagenomes</taxon>
        <taxon>ecological metagenomes</taxon>
    </lineage>
</organism>
<evidence type="ECO:0000259" key="2">
    <source>
        <dbReference type="PROSITE" id="PS51658"/>
    </source>
</evidence>
<dbReference type="GO" id="GO:0004518">
    <property type="term" value="F:nuclease activity"/>
    <property type="evidence" value="ECO:0007669"/>
    <property type="project" value="InterPro"/>
</dbReference>
<feature type="region of interest" description="Disordered" evidence="1">
    <location>
        <begin position="129"/>
        <end position="152"/>
    </location>
</feature>
<protein>
    <recommendedName>
        <fullName evidence="2">BFN domain-containing protein</fullName>
    </recommendedName>
</protein>
<dbReference type="AlphaFoldDB" id="X0U4Q5"/>
<dbReference type="EMBL" id="BARS01010600">
    <property type="protein sequence ID" value="GAF95372.1"/>
    <property type="molecule type" value="Genomic_DNA"/>
</dbReference>
<dbReference type="PANTHER" id="PTHR15160:SF1">
    <property type="entry name" value="VON HIPPEL-LINDAU DISEASE TUMOR SUPPRESSOR"/>
    <property type="match status" value="1"/>
</dbReference>
<accession>X0U4Q5</accession>
<dbReference type="SUPFAM" id="SSF103256">
    <property type="entry name" value="Hypothetical protein TM0160"/>
    <property type="match status" value="1"/>
</dbReference>
<dbReference type="PANTHER" id="PTHR15160">
    <property type="entry name" value="VON HIPPEL-LINDAU PROTEIN"/>
    <property type="match status" value="1"/>
</dbReference>
<dbReference type="Pfam" id="PF02577">
    <property type="entry name" value="BFN_dom"/>
    <property type="match status" value="1"/>
</dbReference>
<comment type="caution">
    <text evidence="3">The sequence shown here is derived from an EMBL/GenBank/DDBJ whole genome shotgun (WGS) entry which is preliminary data.</text>
</comment>
<name>X0U4Q5_9ZZZZ</name>
<dbReference type="Gene3D" id="3.10.690.10">
    <property type="entry name" value="Bifunctional nuclease domain"/>
    <property type="match status" value="1"/>
</dbReference>
<feature type="domain" description="BFN" evidence="2">
    <location>
        <begin position="2"/>
        <end position="133"/>
    </location>
</feature>
<reference evidence="3" key="1">
    <citation type="journal article" date="2014" name="Front. Microbiol.">
        <title>High frequency of phylogenetically diverse reductive dehalogenase-homologous genes in deep subseafloor sedimentary metagenomes.</title>
        <authorList>
            <person name="Kawai M."/>
            <person name="Futagami T."/>
            <person name="Toyoda A."/>
            <person name="Takaki Y."/>
            <person name="Nishi S."/>
            <person name="Hori S."/>
            <person name="Arai W."/>
            <person name="Tsubouchi T."/>
            <person name="Morono Y."/>
            <person name="Uchiyama I."/>
            <person name="Ito T."/>
            <person name="Fujiyama A."/>
            <person name="Inagaki F."/>
            <person name="Takami H."/>
        </authorList>
    </citation>
    <scope>NUCLEOTIDE SEQUENCE</scope>
    <source>
        <strain evidence="3">Expedition CK06-06</strain>
    </source>
</reference>
<proteinExistence type="predicted"/>
<dbReference type="PROSITE" id="PS51658">
    <property type="entry name" value="BFN"/>
    <property type="match status" value="1"/>
</dbReference>
<feature type="compositionally biased region" description="Basic and acidic residues" evidence="1">
    <location>
        <begin position="139"/>
        <end position="152"/>
    </location>
</feature>
<dbReference type="InterPro" id="IPR003729">
    <property type="entry name" value="Bi_nuclease_dom"/>
</dbReference>
<feature type="non-terminal residue" evidence="3">
    <location>
        <position position="152"/>
    </location>
</feature>
<sequence>MSVEMKIKGLMIDPVSNMPIIILKNGDGNSVLPIWVGIFEANAIAMQLEDIVSPRPMTHDLLKNVIEGLQAEVRRIEITDLKDNTFFAAIHLGHGEADLVVDARPSDAMALALRAAAPIFVDAKVLSKSEAPDDPGAGETERLRRWLETVDP</sequence>
<gene>
    <name evidence="3" type="ORF">S01H1_19592</name>
</gene>